<dbReference type="Proteomes" id="UP000246351">
    <property type="component" value="Unassembled WGS sequence"/>
</dbReference>
<gene>
    <name evidence="1" type="ORF">DD924_08005</name>
</gene>
<sequence>MKQHVRRATLNDLEAIMAIYNH</sequence>
<dbReference type="EMBL" id="QEIV01000703">
    <property type="protein sequence ID" value="PWZ98458.1"/>
    <property type="molecule type" value="Genomic_DNA"/>
</dbReference>
<dbReference type="AlphaFoldDB" id="A0A317Z9A5"/>
<dbReference type="GO" id="GO:0016740">
    <property type="term" value="F:transferase activity"/>
    <property type="evidence" value="ECO:0007669"/>
    <property type="project" value="UniProtKB-KW"/>
</dbReference>
<reference evidence="1 2" key="1">
    <citation type="journal article" date="2018" name="Vet. Microbiol.">
        <title>Clonal diversity and geographic distribution of methicillin-resistant Staphylococcus pseudintermedius from Australian animals: Discovery of novel sequence types.</title>
        <authorList>
            <person name="Worthing K.A."/>
            <person name="Abraham S."/>
            <person name="Coombs G.W."/>
            <person name="Pang S."/>
            <person name="Saputra S."/>
            <person name="Jordan D."/>
            <person name="Trott D.J."/>
            <person name="Norris J.M."/>
        </authorList>
    </citation>
    <scope>NUCLEOTIDE SEQUENCE [LARGE SCALE GENOMIC DNA]</scope>
    <source>
        <strain evidence="1 2">ST71 3</strain>
    </source>
</reference>
<evidence type="ECO:0000313" key="2">
    <source>
        <dbReference type="Proteomes" id="UP000246351"/>
    </source>
</evidence>
<protein>
    <submittedName>
        <fullName evidence="1">N-acetyltransferase</fullName>
    </submittedName>
</protein>
<comment type="caution">
    <text evidence="1">The sequence shown here is derived from an EMBL/GenBank/DDBJ whole genome shotgun (WGS) entry which is preliminary data.</text>
</comment>
<feature type="non-terminal residue" evidence="1">
    <location>
        <position position="22"/>
    </location>
</feature>
<proteinExistence type="predicted"/>
<organism evidence="1 2">
    <name type="scientific">Staphylococcus pseudintermedius</name>
    <dbReference type="NCBI Taxonomy" id="283734"/>
    <lineage>
        <taxon>Bacteria</taxon>
        <taxon>Bacillati</taxon>
        <taxon>Bacillota</taxon>
        <taxon>Bacilli</taxon>
        <taxon>Bacillales</taxon>
        <taxon>Staphylococcaceae</taxon>
        <taxon>Staphylococcus</taxon>
        <taxon>Staphylococcus intermedius group</taxon>
    </lineage>
</organism>
<name>A0A317Z9A5_STAPS</name>
<keyword evidence="1" id="KW-0808">Transferase</keyword>
<evidence type="ECO:0000313" key="1">
    <source>
        <dbReference type="EMBL" id="PWZ98458.1"/>
    </source>
</evidence>
<accession>A0A317Z9A5</accession>